<proteinExistence type="predicted"/>
<evidence type="ECO:0000259" key="2">
    <source>
        <dbReference type="PROSITE" id="PS51425"/>
    </source>
</evidence>
<dbReference type="Gene3D" id="1.25.10.10">
    <property type="entry name" value="Leucine-rich Repeat Variant"/>
    <property type="match status" value="1"/>
</dbReference>
<feature type="compositionally biased region" description="Acidic residues" evidence="1">
    <location>
        <begin position="1174"/>
        <end position="1183"/>
    </location>
</feature>
<dbReference type="PANTHER" id="PTHR11199">
    <property type="entry name" value="STROMAL ANTIGEN"/>
    <property type="match status" value="1"/>
</dbReference>
<evidence type="ECO:0000313" key="4">
    <source>
        <dbReference type="Proteomes" id="UP001201980"/>
    </source>
</evidence>
<dbReference type="GO" id="GO:0008278">
    <property type="term" value="C:cohesin complex"/>
    <property type="evidence" value="ECO:0007669"/>
    <property type="project" value="TreeGrafter"/>
</dbReference>
<accession>A0AAD5WVN0</accession>
<dbReference type="Proteomes" id="UP001201980">
    <property type="component" value="Unassembled WGS sequence"/>
</dbReference>
<dbReference type="EMBL" id="JAKWBI020000011">
    <property type="protein sequence ID" value="KAJ2906609.1"/>
    <property type="molecule type" value="Genomic_DNA"/>
</dbReference>
<dbReference type="GO" id="GO:0005634">
    <property type="term" value="C:nucleus"/>
    <property type="evidence" value="ECO:0007669"/>
    <property type="project" value="TreeGrafter"/>
</dbReference>
<evidence type="ECO:0000313" key="3">
    <source>
        <dbReference type="EMBL" id="KAJ2906609.1"/>
    </source>
</evidence>
<dbReference type="Pfam" id="PF24571">
    <property type="entry name" value="HEAT_SCC3-SA"/>
    <property type="match status" value="1"/>
</dbReference>
<dbReference type="PROSITE" id="PS51425">
    <property type="entry name" value="SCD"/>
    <property type="match status" value="1"/>
</dbReference>
<dbReference type="InterPro" id="IPR039662">
    <property type="entry name" value="Cohesin_Scc3/SA"/>
</dbReference>
<feature type="domain" description="SCD" evidence="2">
    <location>
        <begin position="359"/>
        <end position="442"/>
    </location>
</feature>
<dbReference type="GO" id="GO:0000785">
    <property type="term" value="C:chromatin"/>
    <property type="evidence" value="ECO:0007669"/>
    <property type="project" value="TreeGrafter"/>
</dbReference>
<dbReference type="Pfam" id="PF08514">
    <property type="entry name" value="STAG"/>
    <property type="match status" value="1"/>
</dbReference>
<dbReference type="GO" id="GO:0003682">
    <property type="term" value="F:chromatin binding"/>
    <property type="evidence" value="ECO:0007669"/>
    <property type="project" value="TreeGrafter"/>
</dbReference>
<organism evidence="3 4">
    <name type="scientific">Zalerion maritima</name>
    <dbReference type="NCBI Taxonomy" id="339359"/>
    <lineage>
        <taxon>Eukaryota</taxon>
        <taxon>Fungi</taxon>
        <taxon>Dikarya</taxon>
        <taxon>Ascomycota</taxon>
        <taxon>Pezizomycotina</taxon>
        <taxon>Sordariomycetes</taxon>
        <taxon>Lulworthiomycetidae</taxon>
        <taxon>Lulworthiales</taxon>
        <taxon>Lulworthiaceae</taxon>
        <taxon>Zalerion</taxon>
    </lineage>
</organism>
<dbReference type="InterPro" id="IPR020839">
    <property type="entry name" value="SCD"/>
</dbReference>
<feature type="region of interest" description="Disordered" evidence="1">
    <location>
        <begin position="1109"/>
        <end position="1201"/>
    </location>
</feature>
<dbReference type="PANTHER" id="PTHR11199:SF0">
    <property type="entry name" value="LD34181P-RELATED"/>
    <property type="match status" value="1"/>
</dbReference>
<feature type="compositionally biased region" description="Acidic residues" evidence="1">
    <location>
        <begin position="1010"/>
        <end position="1032"/>
    </location>
</feature>
<keyword evidence="4" id="KW-1185">Reference proteome</keyword>
<feature type="compositionally biased region" description="Acidic residues" evidence="1">
    <location>
        <begin position="1191"/>
        <end position="1201"/>
    </location>
</feature>
<name>A0AAD5WVN0_9PEZI</name>
<feature type="compositionally biased region" description="Polar residues" evidence="1">
    <location>
        <begin position="1"/>
        <end position="28"/>
    </location>
</feature>
<dbReference type="InterPro" id="IPR056396">
    <property type="entry name" value="HEAT_SCC3-SA"/>
</dbReference>
<feature type="compositionally biased region" description="Acidic residues" evidence="1">
    <location>
        <begin position="59"/>
        <end position="88"/>
    </location>
</feature>
<dbReference type="InterPro" id="IPR016024">
    <property type="entry name" value="ARM-type_fold"/>
</dbReference>
<feature type="compositionally biased region" description="Basic residues" evidence="1">
    <location>
        <begin position="92"/>
        <end position="103"/>
    </location>
</feature>
<sequence>MSSSRPPLMETSENAASGSPDPTSTATRRSGRVVKVPRKFEPEGGPAASKRKRDHGQENDDDDENDLSDPPEISDPENGDGSGSEEGDVTPRPKKKTSRKAAKSNRQEKPAAKRVKTNGTLAGTVELVSRPKDARSQVAVEPGRLFAEIFGSDKPPTVVAEEWFSKYRQDEVASLTDFVNCILEAAGCDPSDEQLRLTEDDIRDPENAPNRLSELQSEHQEQNVTNYPLINKNARYFRRKLDTFLEALINIMHETERLYTDHTLIDNIIQWVGCLSDSTHRPFRHTATTVALALTTGLVRATAKLDERIKALSGNIETRKARGKHHSTIAAMQKDLDQTNSFREVCGNNHVQNFFEAIFVHRYRDVDPRIRAECIEALGHWIQILPTTFMEPQYLRYLGWVLTDAVASTRHEVLSQLLPMFKEQAENLSHFIDRFRARLVEMATQDVEVSVRVLAIEVVDAIREAGMLDPSDIDEVGKLLFDVEERVRKAVAGFIMSGVEEAYDGVVQEIGDDTVNEILGEEDKSFDEEQYLTPRRDWLRLKALATMLVLYENNLGEEPESDTSHRLDVAADIINSPAPESRVVLAAQALYEKVSDIPKWDILAGYLLFDHTASGAKVRSKTKFLPPDVLIKRKLAPEDHEESILLEVLEAAAKYSVQAKPKKPLKGRKGSEPPEQDMHRLLASIIPQLLSKYGADASTVTPILRLESYLDPNVFRQMGQEASPYSALLDGICTQFDRHMDKGVLSEVTRALRRACKYDHLEELVDSKVKTMWESTVHRLRYLDKICELSERGNLDEQSLTELSNVLSKISHLASLADPTDVLEAEGGEGDELSTSPVIELLVNVVHRGLYQEVDEDKDELEDEVVSFAIKAANFYFMWKVHSFSNAINLGNTVSSDDVDFVNSLRKTILRNLVHTFSSRTMNDEVRLYSCGTWCDLHVLFATSLRDAATQPPPAPVPDVGSSRSAQGKYANLEVLIEQIDPGLKPELMSILDHAEKDLAKRAGKVLASPEDDDEPISDDEAAPAADEEDIDEDLTAEEKTGAQLKAENMLCTLAGRYVLAILAKVLDASGPTSGKLRKRLRRNRTRLGNNYKEVVAFLDEGRARELVDTMKSKKEGPKKKAVKKNEKSEEMVIDDDDNTPEPENPEAEHADNEEEEPVEEGTEEDLRRRGLLDEEELEEPEEPEKNGEDRMDEDDDILGD</sequence>
<dbReference type="InterPro" id="IPR013721">
    <property type="entry name" value="STAG"/>
</dbReference>
<reference evidence="3" key="1">
    <citation type="submission" date="2022-07" db="EMBL/GenBank/DDBJ databases">
        <title>Draft genome sequence of Zalerion maritima ATCC 34329, a (micro)plastics degrading marine fungus.</title>
        <authorList>
            <person name="Paco A."/>
            <person name="Goncalves M.F.M."/>
            <person name="Rocha-Santos T.A.P."/>
            <person name="Alves A."/>
        </authorList>
    </citation>
    <scope>NUCLEOTIDE SEQUENCE</scope>
    <source>
        <strain evidence="3">ATCC 34329</strain>
    </source>
</reference>
<dbReference type="AlphaFoldDB" id="A0AAD5WVN0"/>
<feature type="region of interest" description="Disordered" evidence="1">
    <location>
        <begin position="1"/>
        <end position="128"/>
    </location>
</feature>
<gene>
    <name evidence="3" type="ORF">MKZ38_000864</name>
</gene>
<dbReference type="GO" id="GO:0007062">
    <property type="term" value="P:sister chromatid cohesion"/>
    <property type="evidence" value="ECO:0007669"/>
    <property type="project" value="UniProtKB-ARBA"/>
</dbReference>
<evidence type="ECO:0000256" key="1">
    <source>
        <dbReference type="SAM" id="MobiDB-lite"/>
    </source>
</evidence>
<protein>
    <submittedName>
        <fullName evidence="3">STAG domain-containing protein</fullName>
    </submittedName>
</protein>
<feature type="region of interest" description="Disordered" evidence="1">
    <location>
        <begin position="1006"/>
        <end position="1032"/>
    </location>
</feature>
<feature type="compositionally biased region" description="Acidic residues" evidence="1">
    <location>
        <begin position="1132"/>
        <end position="1164"/>
    </location>
</feature>
<dbReference type="Pfam" id="PF21581">
    <property type="entry name" value="SCD"/>
    <property type="match status" value="1"/>
</dbReference>
<comment type="caution">
    <text evidence="3">The sequence shown here is derived from an EMBL/GenBank/DDBJ whole genome shotgun (WGS) entry which is preliminary data.</text>
</comment>
<dbReference type="SUPFAM" id="SSF48371">
    <property type="entry name" value="ARM repeat"/>
    <property type="match status" value="1"/>
</dbReference>
<dbReference type="InterPro" id="IPR011989">
    <property type="entry name" value="ARM-like"/>
</dbReference>